<name>A0A8J2WZ09_9STRA</name>
<dbReference type="SUPFAM" id="SSF47446">
    <property type="entry name" value="Signal peptide-binding domain"/>
    <property type="match status" value="1"/>
</dbReference>
<dbReference type="InterPro" id="IPR036891">
    <property type="entry name" value="Signal_recog_part_SRP54_M_sf"/>
</dbReference>
<dbReference type="GO" id="GO:0005829">
    <property type="term" value="C:cytosol"/>
    <property type="evidence" value="ECO:0007669"/>
    <property type="project" value="TreeGrafter"/>
</dbReference>
<dbReference type="Pfam" id="PF02881">
    <property type="entry name" value="SRP54_N"/>
    <property type="match status" value="1"/>
</dbReference>
<sequence length="547" mass="59893">MVLQELGGKLTAALQKMQSVTVISEEVLDKMLKDIAAALLEADVNVRVVGQLRKAIKTRAALEEEVAGANRRKLIQRAVVDELVNIVDPGVTPHEVKKGKPNVIMFVGLQGAGKTTTIAKFANYYQRKGFKCCMVCADTFRAGAYDQLKQNATKLRCPFYGSYTEADPVAIAAEGVAQFRKEKYEVIIVDTSGRHRQEAALFEEMQEIRVAIEPDNVVFVLDATQGQAVHEQATSFHEAIDIGSVVVTKLDGHAKGGGALSAVAATGAPILFLGSGEHFDDFEPFVARSFVSRLLGMGDMSTLVKQIKDTIGDDKNDEMMEKFSKGEFTLRDMYEQFENVMKLGPLSKVMAMIPGIPQMGGEGDEGGNRLKRFMYMMDSMTDDELDGRVDLNRAPSRVDRVARGSGTHPMEVQMLLRCHKQFEGVVTKMGKSGLMKGGDEQMVKHGASIKSSRRVSMPSTPSTRRRLSHRSIRSARSRRAPDSLVDLRTGQADAAQPQSSAPAAPQDHGPAHVAADGRGAKPHEHDEADERARGEGGEVSNTHRYYW</sequence>
<dbReference type="InterPro" id="IPR006325">
    <property type="entry name" value="SRP54_euk"/>
</dbReference>
<comment type="domain">
    <text evidence="13">The NG domain, also named G domain, is a special guanosine triphosphatase (GTPase) domain, which binds GTP and forms a guanosine 5'-triphosphate (GTP)-dependent complex with a homologous NG domain in the SRP receptor subunit SRPRA. The two NG domains undergo cooperative rearrangements upon their assembly, which culminate in the reciprocal activation of the GTPase activity of one another. SRP receptor compaction upon binding with cargo-loaded SRP and GTPase rearrangement drive SRP-mediated cotranslational protein translocation into the ER.</text>
</comment>
<dbReference type="CDD" id="cd17875">
    <property type="entry name" value="SRP54_G"/>
    <property type="match status" value="1"/>
</dbReference>
<dbReference type="GO" id="GO:0008312">
    <property type="term" value="F:7S RNA binding"/>
    <property type="evidence" value="ECO:0007669"/>
    <property type="project" value="UniProtKB-UniRule"/>
</dbReference>
<keyword evidence="4 13" id="KW-0963">Cytoplasm</keyword>
<evidence type="ECO:0000256" key="7">
    <source>
        <dbReference type="ARBA" id="ARBA00022824"/>
    </source>
</evidence>
<keyword evidence="6" id="KW-0378">Hydrolase</keyword>
<evidence type="ECO:0000256" key="10">
    <source>
        <dbReference type="ARBA" id="ARBA00023135"/>
    </source>
</evidence>
<dbReference type="InterPro" id="IPR003593">
    <property type="entry name" value="AAA+_ATPase"/>
</dbReference>
<dbReference type="GO" id="GO:0003924">
    <property type="term" value="F:GTPase activity"/>
    <property type="evidence" value="ECO:0007669"/>
    <property type="project" value="UniProtKB-UniRule"/>
</dbReference>
<dbReference type="InterPro" id="IPR042101">
    <property type="entry name" value="SRP54_N_sf"/>
</dbReference>
<reference evidence="16" key="1">
    <citation type="submission" date="2021-11" db="EMBL/GenBank/DDBJ databases">
        <authorList>
            <consortium name="Genoscope - CEA"/>
            <person name="William W."/>
        </authorList>
    </citation>
    <scope>NUCLEOTIDE SEQUENCE</scope>
</reference>
<dbReference type="Pfam" id="PF00448">
    <property type="entry name" value="SRP54"/>
    <property type="match status" value="1"/>
</dbReference>
<comment type="subcellular location">
    <subcellularLocation>
        <location evidence="2 13">Cytoplasm</location>
    </subcellularLocation>
    <subcellularLocation>
        <location evidence="1">Endoplasmic reticulum</location>
    </subcellularLocation>
</comment>
<evidence type="ECO:0000256" key="1">
    <source>
        <dbReference type="ARBA" id="ARBA00004240"/>
    </source>
</evidence>
<dbReference type="PROSITE" id="PS00300">
    <property type="entry name" value="SRP54"/>
    <property type="match status" value="1"/>
</dbReference>
<dbReference type="AlphaFoldDB" id="A0A8J2WZ09"/>
<dbReference type="EMBL" id="CAKKNE010000004">
    <property type="protein sequence ID" value="CAH0374167.1"/>
    <property type="molecule type" value="Genomic_DNA"/>
</dbReference>
<evidence type="ECO:0000256" key="11">
    <source>
        <dbReference type="ARBA" id="ARBA00023274"/>
    </source>
</evidence>
<keyword evidence="8 13" id="KW-0694">RNA-binding</keyword>
<keyword evidence="11 13" id="KW-0687">Ribonucleoprotein</keyword>
<comment type="catalytic activity">
    <reaction evidence="12">
        <text>GTP + H2O = GDP + phosphate + H(+)</text>
        <dbReference type="Rhea" id="RHEA:19669"/>
        <dbReference type="ChEBI" id="CHEBI:15377"/>
        <dbReference type="ChEBI" id="CHEBI:15378"/>
        <dbReference type="ChEBI" id="CHEBI:37565"/>
        <dbReference type="ChEBI" id="CHEBI:43474"/>
        <dbReference type="ChEBI" id="CHEBI:58189"/>
        <dbReference type="EC" id="3.6.5.4"/>
    </reaction>
    <physiologicalReaction direction="left-to-right" evidence="12">
        <dbReference type="Rhea" id="RHEA:19670"/>
    </physiologicalReaction>
</comment>
<dbReference type="Pfam" id="PF02978">
    <property type="entry name" value="SRP_SPB"/>
    <property type="match status" value="1"/>
</dbReference>
<dbReference type="InterPro" id="IPR036225">
    <property type="entry name" value="SRP/SRP_N"/>
</dbReference>
<proteinExistence type="inferred from homology"/>
<feature type="compositionally biased region" description="Basic residues" evidence="14">
    <location>
        <begin position="463"/>
        <end position="478"/>
    </location>
</feature>
<dbReference type="PANTHER" id="PTHR11564">
    <property type="entry name" value="SIGNAL RECOGNITION PARTICLE 54K PROTEIN SRP54"/>
    <property type="match status" value="1"/>
</dbReference>
<dbReference type="OrthoDB" id="10250817at2759"/>
<dbReference type="FunFam" id="1.20.120.140:FF:000001">
    <property type="entry name" value="Signal recognition particle GTPase"/>
    <property type="match status" value="1"/>
</dbReference>
<dbReference type="InterPro" id="IPR000897">
    <property type="entry name" value="SRP54_GTPase_dom"/>
</dbReference>
<dbReference type="GO" id="GO:0030942">
    <property type="term" value="F:endoplasmic reticulum signal peptide binding"/>
    <property type="evidence" value="ECO:0007669"/>
    <property type="project" value="TreeGrafter"/>
</dbReference>
<dbReference type="SMART" id="SM00962">
    <property type="entry name" value="SRP54"/>
    <property type="match status" value="1"/>
</dbReference>
<dbReference type="SMART" id="SM00963">
    <property type="entry name" value="SRP54_N"/>
    <property type="match status" value="1"/>
</dbReference>
<feature type="compositionally biased region" description="Low complexity" evidence="14">
    <location>
        <begin position="491"/>
        <end position="507"/>
    </location>
</feature>
<feature type="region of interest" description="Disordered" evidence="14">
    <location>
        <begin position="445"/>
        <end position="547"/>
    </location>
</feature>
<evidence type="ECO:0000256" key="4">
    <source>
        <dbReference type="ARBA" id="ARBA00022490"/>
    </source>
</evidence>
<keyword evidence="17" id="KW-1185">Reference proteome</keyword>
<dbReference type="Gene3D" id="1.10.260.30">
    <property type="entry name" value="Signal recognition particle, SRP54 subunit, M-domain"/>
    <property type="match status" value="1"/>
</dbReference>
<dbReference type="GO" id="GO:0005786">
    <property type="term" value="C:signal recognition particle, endoplasmic reticulum targeting"/>
    <property type="evidence" value="ECO:0007669"/>
    <property type="project" value="UniProtKB-UniRule"/>
</dbReference>
<dbReference type="InterPro" id="IPR013822">
    <property type="entry name" value="Signal_recog_particl_SRP54_hlx"/>
</dbReference>
<dbReference type="InterPro" id="IPR027417">
    <property type="entry name" value="P-loop_NTPase"/>
</dbReference>
<evidence type="ECO:0000256" key="9">
    <source>
        <dbReference type="ARBA" id="ARBA00023134"/>
    </source>
</evidence>
<dbReference type="GO" id="GO:0005783">
    <property type="term" value="C:endoplasmic reticulum"/>
    <property type="evidence" value="ECO:0007669"/>
    <property type="project" value="UniProtKB-SubCell"/>
</dbReference>
<dbReference type="GO" id="GO:0006616">
    <property type="term" value="P:SRP-dependent cotranslational protein targeting to membrane, translocation"/>
    <property type="evidence" value="ECO:0007669"/>
    <property type="project" value="TreeGrafter"/>
</dbReference>
<keyword evidence="9 13" id="KW-0342">GTP-binding</keyword>
<evidence type="ECO:0000256" key="5">
    <source>
        <dbReference type="ARBA" id="ARBA00022741"/>
    </source>
</evidence>
<dbReference type="HAMAP" id="MF_00306">
    <property type="entry name" value="SRP54"/>
    <property type="match status" value="1"/>
</dbReference>
<comment type="function">
    <text evidence="13">Component of the signal recognition particle (SRP) complex, a ribonucleoprotein complex that mediates the cotranslational targeting of secretory and membrane proteins to the endoplasmic reticulum (ER).</text>
</comment>
<keyword evidence="7" id="KW-0256">Endoplasmic reticulum</keyword>
<evidence type="ECO:0000256" key="2">
    <source>
        <dbReference type="ARBA" id="ARBA00004496"/>
    </source>
</evidence>
<evidence type="ECO:0000259" key="15">
    <source>
        <dbReference type="PROSITE" id="PS00300"/>
    </source>
</evidence>
<dbReference type="SUPFAM" id="SSF52540">
    <property type="entry name" value="P-loop containing nucleoside triphosphate hydrolases"/>
    <property type="match status" value="1"/>
</dbReference>
<gene>
    <name evidence="16" type="ORF">PECAL_4P14360</name>
</gene>
<comment type="domain">
    <text evidence="13">The M domain binds the 7SL RNA in presence of SRP19 and binds the signal sequence of presecretory proteins.</text>
</comment>
<evidence type="ECO:0000256" key="8">
    <source>
        <dbReference type="ARBA" id="ARBA00022884"/>
    </source>
</evidence>
<dbReference type="Proteomes" id="UP000789595">
    <property type="component" value="Unassembled WGS sequence"/>
</dbReference>
<keyword evidence="10 13" id="KW-0733">Signal recognition particle</keyword>
<dbReference type="InterPro" id="IPR004125">
    <property type="entry name" value="Signal_recog_particle_SRP54_M"/>
</dbReference>
<evidence type="ECO:0000256" key="14">
    <source>
        <dbReference type="SAM" id="MobiDB-lite"/>
    </source>
</evidence>
<dbReference type="Gene3D" id="3.40.50.300">
    <property type="entry name" value="P-loop containing nucleotide triphosphate hydrolases"/>
    <property type="match status" value="1"/>
</dbReference>
<evidence type="ECO:0000313" key="16">
    <source>
        <dbReference type="EMBL" id="CAH0374167.1"/>
    </source>
</evidence>
<dbReference type="SUPFAM" id="SSF47364">
    <property type="entry name" value="Domain of the SRP/SRP receptor G-proteins"/>
    <property type="match status" value="1"/>
</dbReference>
<evidence type="ECO:0000256" key="3">
    <source>
        <dbReference type="ARBA" id="ARBA00005450"/>
    </source>
</evidence>
<dbReference type="SMART" id="SM00382">
    <property type="entry name" value="AAA"/>
    <property type="match status" value="1"/>
</dbReference>
<organism evidence="16 17">
    <name type="scientific">Pelagomonas calceolata</name>
    <dbReference type="NCBI Taxonomy" id="35677"/>
    <lineage>
        <taxon>Eukaryota</taxon>
        <taxon>Sar</taxon>
        <taxon>Stramenopiles</taxon>
        <taxon>Ochrophyta</taxon>
        <taxon>Pelagophyceae</taxon>
        <taxon>Pelagomonadales</taxon>
        <taxon>Pelagomonadaceae</taxon>
        <taxon>Pelagomonas</taxon>
    </lineage>
</organism>
<feature type="domain" description="SRP54-type proteins GTP-binding" evidence="15">
    <location>
        <begin position="269"/>
        <end position="282"/>
    </location>
</feature>
<comment type="caution">
    <text evidence="16">The sequence shown here is derived from an EMBL/GenBank/DDBJ whole genome shotgun (WGS) entry which is preliminary data.</text>
</comment>
<dbReference type="NCBIfam" id="TIGR01425">
    <property type="entry name" value="SRP54_euk"/>
    <property type="match status" value="1"/>
</dbReference>
<accession>A0A8J2WZ09</accession>
<dbReference type="FunFam" id="3.40.50.300:FF:000022">
    <property type="entry name" value="Signal recognition particle 54 kDa subunit"/>
    <property type="match status" value="1"/>
</dbReference>
<dbReference type="InterPro" id="IPR022941">
    <property type="entry name" value="SRP54"/>
</dbReference>
<dbReference type="Gene3D" id="1.20.120.140">
    <property type="entry name" value="Signal recognition particle SRP54, nucleotide-binding domain"/>
    <property type="match status" value="1"/>
</dbReference>
<dbReference type="PANTHER" id="PTHR11564:SF5">
    <property type="entry name" value="SIGNAL RECOGNITION PARTICLE SUBUNIT SRP54"/>
    <property type="match status" value="1"/>
</dbReference>
<evidence type="ECO:0000256" key="12">
    <source>
        <dbReference type="ARBA" id="ARBA00048157"/>
    </source>
</evidence>
<evidence type="ECO:0000313" key="17">
    <source>
        <dbReference type="Proteomes" id="UP000789595"/>
    </source>
</evidence>
<keyword evidence="5 13" id="KW-0547">Nucleotide-binding</keyword>
<protein>
    <recommendedName>
        <fullName evidence="13">Signal recognition particle 54 kDa protein</fullName>
    </recommendedName>
</protein>
<dbReference type="GO" id="GO:0005525">
    <property type="term" value="F:GTP binding"/>
    <property type="evidence" value="ECO:0007669"/>
    <property type="project" value="UniProtKB-UniRule"/>
</dbReference>
<comment type="similarity">
    <text evidence="3 13">Belongs to the GTP-binding SRP family. SRP54 subfamily.</text>
</comment>
<evidence type="ECO:0000256" key="13">
    <source>
        <dbReference type="RuleBase" id="RU364034"/>
    </source>
</evidence>
<evidence type="ECO:0000256" key="6">
    <source>
        <dbReference type="ARBA" id="ARBA00022801"/>
    </source>
</evidence>
<feature type="compositionally biased region" description="Basic and acidic residues" evidence="14">
    <location>
        <begin position="518"/>
        <end position="536"/>
    </location>
</feature>